<dbReference type="EMBL" id="FPHH01000077">
    <property type="protein sequence ID" value="SFV63892.1"/>
    <property type="molecule type" value="Genomic_DNA"/>
</dbReference>
<feature type="compositionally biased region" description="Acidic residues" evidence="1">
    <location>
        <begin position="175"/>
        <end position="185"/>
    </location>
</feature>
<evidence type="ECO:0000256" key="1">
    <source>
        <dbReference type="SAM" id="MobiDB-lite"/>
    </source>
</evidence>
<feature type="compositionally biased region" description="Acidic residues" evidence="1">
    <location>
        <begin position="221"/>
        <end position="239"/>
    </location>
</feature>
<feature type="compositionally biased region" description="Acidic residues" evidence="1">
    <location>
        <begin position="249"/>
        <end position="327"/>
    </location>
</feature>
<dbReference type="AlphaFoldDB" id="A0A1W1CDV5"/>
<feature type="compositionally biased region" description="Acidic residues" evidence="1">
    <location>
        <begin position="384"/>
        <end position="401"/>
    </location>
</feature>
<proteinExistence type="predicted"/>
<gene>
    <name evidence="2" type="ORF">MNB_SM-5-558</name>
</gene>
<dbReference type="GO" id="GO:0051301">
    <property type="term" value="P:cell division"/>
    <property type="evidence" value="ECO:0007669"/>
    <property type="project" value="UniProtKB-KW"/>
</dbReference>
<keyword evidence="2" id="KW-0131">Cell cycle</keyword>
<feature type="compositionally biased region" description="Polar residues" evidence="1">
    <location>
        <begin position="359"/>
        <end position="373"/>
    </location>
</feature>
<sequence length="468" mass="52470">MKILLLNDNPVVTKLVTLSAQKTDDTVTTTHSVEEAPEGSYDLLVIDDAQYSEESYAELKKKIKFKKSLFICSRENEKIGHFSATMKKPFLPTDLVELFTNLKNNLDVPEEDEAEDSLLDGLDLEGLDDFDMLEDMDDNLIEDDNSINENILDNEEAQKVKALLDETQDEADALTEEVEKEDDMEAEKGLEEMDFDEDLENIDLDEEVDLDLAELGLEDDILAEEELLPEDSVEDEAFEESLQMHDDTSLDDTLNDSLDDNLDDNLDDAEVEPEDEAITEAPLEDDITTPEVSDMDEKVEDMSLDNVEDLEGEDLDEDDFGEDDTPEEDAKLVEDSLEDEAEEVQEDLEPEVTEDVLSETPNNEIDSFASLNSRDLKIALGEADPSDEEQSSVEAVEESSNEESKESNLIDDSIVSEEFEEEVAPTKESQKNKGLESLKRLLSALENEDVAAAMEGAKITINISFEDK</sequence>
<feature type="compositionally biased region" description="Acidic residues" evidence="1">
    <location>
        <begin position="335"/>
        <end position="357"/>
    </location>
</feature>
<name>A0A1W1CDV5_9ZZZZ</name>
<feature type="compositionally biased region" description="Basic and acidic residues" evidence="1">
    <location>
        <begin position="424"/>
        <end position="435"/>
    </location>
</feature>
<reference evidence="2" key="1">
    <citation type="submission" date="2016-10" db="EMBL/GenBank/DDBJ databases">
        <authorList>
            <person name="de Groot N.N."/>
        </authorList>
    </citation>
    <scope>NUCLEOTIDE SEQUENCE</scope>
</reference>
<organism evidence="2">
    <name type="scientific">hydrothermal vent metagenome</name>
    <dbReference type="NCBI Taxonomy" id="652676"/>
    <lineage>
        <taxon>unclassified sequences</taxon>
        <taxon>metagenomes</taxon>
        <taxon>ecological metagenomes</taxon>
    </lineage>
</organism>
<protein>
    <submittedName>
        <fullName evidence="2">Cell division protein FtsK</fullName>
    </submittedName>
</protein>
<feature type="region of interest" description="Disordered" evidence="1">
    <location>
        <begin position="175"/>
        <end position="198"/>
    </location>
</feature>
<evidence type="ECO:0000313" key="2">
    <source>
        <dbReference type="EMBL" id="SFV63892.1"/>
    </source>
</evidence>
<keyword evidence="2" id="KW-0132">Cell division</keyword>
<feature type="compositionally biased region" description="Acidic residues" evidence="1">
    <location>
        <begin position="414"/>
        <end position="423"/>
    </location>
</feature>
<feature type="region of interest" description="Disordered" evidence="1">
    <location>
        <begin position="221"/>
        <end position="435"/>
    </location>
</feature>
<accession>A0A1W1CDV5</accession>